<dbReference type="Proteomes" id="UP000215999">
    <property type="component" value="Unassembled WGS sequence"/>
</dbReference>
<dbReference type="EMBL" id="NOIF01000149">
    <property type="protein sequence ID" value="OZS42489.1"/>
    <property type="molecule type" value="Genomic_DNA"/>
</dbReference>
<gene>
    <name evidence="1" type="ORF">ASV53_18170</name>
</gene>
<name>A0ABX4FUE6_9GAMM</name>
<proteinExistence type="predicted"/>
<protein>
    <submittedName>
        <fullName evidence="1">Uncharacterized protein</fullName>
    </submittedName>
</protein>
<organism evidence="1 2">
    <name type="scientific">Photobacterium sanguinicancri</name>
    <dbReference type="NCBI Taxonomy" id="875932"/>
    <lineage>
        <taxon>Bacteria</taxon>
        <taxon>Pseudomonadati</taxon>
        <taxon>Pseudomonadota</taxon>
        <taxon>Gammaproteobacteria</taxon>
        <taxon>Vibrionales</taxon>
        <taxon>Vibrionaceae</taxon>
        <taxon>Photobacterium</taxon>
    </lineage>
</organism>
<sequence length="149" mass="16617">MKASNDKEDKTLPESDPFVVVKKGKSPKLSPKSKDFLFYEIALHEDEKELYIRIAGNSGSGLHSKLWCKLEDIFTLLDQQKDKTMKSGILKTVMSGGSSNNSGFMSAILRTLSILEPVPDNVFLHRHSKVYEQVKADLRALATKSVSCN</sequence>
<comment type="caution">
    <text evidence="1">The sequence shown here is derived from an EMBL/GenBank/DDBJ whole genome shotgun (WGS) entry which is preliminary data.</text>
</comment>
<keyword evidence="2" id="KW-1185">Reference proteome</keyword>
<evidence type="ECO:0000313" key="1">
    <source>
        <dbReference type="EMBL" id="OZS42489.1"/>
    </source>
</evidence>
<evidence type="ECO:0000313" key="2">
    <source>
        <dbReference type="Proteomes" id="UP000215999"/>
    </source>
</evidence>
<reference evidence="1 2" key="1">
    <citation type="journal article" date="2016" name="Antonie Van Leeuwenhoek">
        <title>Photobacterium sanguinicancri sp. nov. isolated from marine animals.</title>
        <authorList>
            <person name="Gomez-Gil B."/>
            <person name="Roque A."/>
            <person name="Rotllant G."/>
            <person name="Romalde J.L."/>
            <person name="Doce A."/>
            <person name="Eggermont M."/>
            <person name="Defoirdt T."/>
        </authorList>
    </citation>
    <scope>NUCLEOTIDE SEQUENCE [LARGE SCALE GENOMIC DNA]</scope>
    <source>
        <strain evidence="1 2">CAIM 1827</strain>
    </source>
</reference>
<accession>A0ABX4FUE6</accession>